<protein>
    <submittedName>
        <fullName evidence="1">Uncharacterized protein</fullName>
    </submittedName>
</protein>
<evidence type="ECO:0000313" key="2">
    <source>
        <dbReference type="Proteomes" id="UP001154015"/>
    </source>
</evidence>
<gene>
    <name evidence="1" type="ORF">SGL43_05429</name>
</gene>
<comment type="caution">
    <text evidence="1">The sequence shown here is derived from an EMBL/GenBank/DDBJ whole genome shotgun (WGS) entry which is preliminary data.</text>
</comment>
<dbReference type="Proteomes" id="UP001154015">
    <property type="component" value="Unassembled WGS sequence"/>
</dbReference>
<sequence length="104" mass="11355">MDDAGKQVGQEVHLVFLLVRGASVGLRSSGLQPVDCALQSSRPGRVKSNESPDDHAFQRTPDPLFVCSGYGCSARCRTAFVSPVPTPWSGYRPWLAPRVNVRAW</sequence>
<keyword evidence="2" id="KW-1185">Reference proteome</keyword>
<name>A0ABM9H431_STRGL</name>
<reference evidence="1" key="1">
    <citation type="submission" date="2022-03" db="EMBL/GenBank/DDBJ databases">
        <authorList>
            <person name="Leyn A S."/>
        </authorList>
    </citation>
    <scope>NUCLEOTIDE SEQUENCE</scope>
    <source>
        <strain evidence="1">Streptomyces globisporus 4-3</strain>
    </source>
</reference>
<evidence type="ECO:0000313" key="1">
    <source>
        <dbReference type="EMBL" id="CAH9418380.1"/>
    </source>
</evidence>
<organism evidence="1 2">
    <name type="scientific">Streptomyces globisporus</name>
    <dbReference type="NCBI Taxonomy" id="1908"/>
    <lineage>
        <taxon>Bacteria</taxon>
        <taxon>Bacillati</taxon>
        <taxon>Actinomycetota</taxon>
        <taxon>Actinomycetes</taxon>
        <taxon>Kitasatosporales</taxon>
        <taxon>Streptomycetaceae</taxon>
        <taxon>Streptomyces</taxon>
    </lineage>
</organism>
<proteinExistence type="predicted"/>
<dbReference type="EMBL" id="CAKXYP010000018">
    <property type="protein sequence ID" value="CAH9418380.1"/>
    <property type="molecule type" value="Genomic_DNA"/>
</dbReference>
<accession>A0ABM9H431</accession>